<keyword evidence="2" id="KW-1185">Reference proteome</keyword>
<accession>A0ABX6SQA8</accession>
<evidence type="ECO:0008006" key="3">
    <source>
        <dbReference type="Google" id="ProtNLM"/>
    </source>
</evidence>
<sequence>MPFEFIKNNLEKVGCVASVNEDCSEISIEHDDDEYTVTVSEEWQKEVRLFLRSNQYEYDVDERRLIGPRTLEMMVAPLGGEYFYKPNYSFTSKANREVTLTTSSEKFRISFFASNEYEKYFEAIVSKRLKKRKSLTFETLLWAPTSITYKVPKKQDKSKLLHEGIPTLEACLFKLASEKNECWEFKKRLKKKFLSYSDEAEDEALTIPTATYEVNLIKYYKVAISSQFPSQSFLAFYHILEYNFLQVSDEVLQGRLKSHIHDTRFQGRPDQIDKIISIVKKHSSSSDETEMLLRVLRKYVDEDELIEFIKKYEERAGDAVFSKSKEIFGEKLNIQLRSDHALSNTAKLIKHIRNALVHSSDRYNRDDCHIPLTESEFLVREYIPLVRFLSERVIYAKSS</sequence>
<evidence type="ECO:0000313" key="1">
    <source>
        <dbReference type="EMBL" id="QNH03232.1"/>
    </source>
</evidence>
<protein>
    <recommendedName>
        <fullName evidence="3">ApeA N-terminal domain-containing protein</fullName>
    </recommendedName>
</protein>
<gene>
    <name evidence="1" type="ORF">HNQ25_11040</name>
</gene>
<dbReference type="Proteomes" id="UP000515254">
    <property type="component" value="Chromosome"/>
</dbReference>
<evidence type="ECO:0000313" key="2">
    <source>
        <dbReference type="Proteomes" id="UP000515254"/>
    </source>
</evidence>
<organism evidence="1 2">
    <name type="scientific">Pseudomonas sediminis</name>
    <dbReference type="NCBI Taxonomy" id="1691904"/>
    <lineage>
        <taxon>Bacteria</taxon>
        <taxon>Pseudomonadati</taxon>
        <taxon>Pseudomonadota</taxon>
        <taxon>Gammaproteobacteria</taxon>
        <taxon>Pseudomonadales</taxon>
        <taxon>Pseudomonadaceae</taxon>
        <taxon>Pseudomonas</taxon>
    </lineage>
</organism>
<name>A0ABX6SQA8_9PSED</name>
<proteinExistence type="predicted"/>
<dbReference type="EMBL" id="CP060009">
    <property type="protein sequence ID" value="QNH03232.1"/>
    <property type="molecule type" value="Genomic_DNA"/>
</dbReference>
<reference evidence="1 2" key="1">
    <citation type="journal article" date="2020" name="Microbiol. Resour. Announc.">
        <title>Complete genome sequences of four natural Pseudomonas isolates that catabolize a wide range of aromatic compounds relevant to lignin valorization.</title>
        <authorList>
            <person name="Hatmaker E.A."/>
            <person name="Presley G."/>
            <person name="Cannon O."/>
            <person name="Guss A.M."/>
            <person name="Elkins J.G."/>
        </authorList>
    </citation>
    <scope>NUCLEOTIDE SEQUENCE [LARGE SCALE GENOMIC DNA]</scope>
    <source>
        <strain evidence="1 2">B10D7D</strain>
    </source>
</reference>
<dbReference type="RefSeq" id="WP_179544635.1">
    <property type="nucleotide sequence ID" value="NZ_CP060009.1"/>
</dbReference>